<evidence type="ECO:0000313" key="6">
    <source>
        <dbReference type="Proteomes" id="UP000440578"/>
    </source>
</evidence>
<reference evidence="5 6" key="1">
    <citation type="submission" date="2019-07" db="EMBL/GenBank/DDBJ databases">
        <title>Draft genome assembly of a fouling barnacle, Amphibalanus amphitrite (Darwin, 1854): The first reference genome for Thecostraca.</title>
        <authorList>
            <person name="Kim W."/>
        </authorList>
    </citation>
    <scope>NUCLEOTIDE SEQUENCE [LARGE SCALE GENOMIC DNA]</scope>
    <source>
        <strain evidence="5">SNU_AA5</strain>
        <tissue evidence="5">Soma without cirri and trophi</tissue>
    </source>
</reference>
<sequence length="316" mass="34647">MSTKLLVVFLLSAVSALREKHGHDEPPVSGYSLPKPAASGPEARALTLPKATPYRFEYEVAAEETGDQKSASETRSEDGVVRGQYSYVDPTGALRTVRYSASESTGFVVEQELVPGFADPPPVRSALRAAGAAPLPRTMAPDEGQKPGYGEHAGKQEEEVIVNVEGELNIHEEKENEHMKEDTEHKGEKDGNGKMEEDAEQKRAEAEKKQAQEKLKEDQELNRKLQELKRLREAAKERERLRRLFGVAQPQLAVPAPLVVESPTLTLLRSRPAFVPPVRSAFVPPAQPAFIPPARPAFVPPAAGVRIRGRGINIAY</sequence>
<evidence type="ECO:0000256" key="4">
    <source>
        <dbReference type="SAM" id="SignalP"/>
    </source>
</evidence>
<feature type="region of interest" description="Disordered" evidence="3">
    <location>
        <begin position="132"/>
        <end position="156"/>
    </location>
</feature>
<feature type="chain" id="PRO_5025350911" evidence="4">
    <location>
        <begin position="17"/>
        <end position="316"/>
    </location>
</feature>
<feature type="signal peptide" evidence="4">
    <location>
        <begin position="1"/>
        <end position="16"/>
    </location>
</feature>
<dbReference type="AlphaFoldDB" id="A0A6A4V7H3"/>
<name>A0A6A4V7H3_AMPAM</name>
<dbReference type="PANTHER" id="PTHR12236:SF86">
    <property type="entry name" value="CCP84AC-RELATED"/>
    <property type="match status" value="1"/>
</dbReference>
<dbReference type="PANTHER" id="PTHR12236">
    <property type="entry name" value="STRUCTURAL CONTITUENT OF CUTICLE"/>
    <property type="match status" value="1"/>
</dbReference>
<dbReference type="OrthoDB" id="8194276at2759"/>
<accession>A0A6A4V7H3</accession>
<dbReference type="Proteomes" id="UP000440578">
    <property type="component" value="Unassembled WGS sequence"/>
</dbReference>
<feature type="region of interest" description="Disordered" evidence="3">
    <location>
        <begin position="170"/>
        <end position="218"/>
    </location>
</feature>
<gene>
    <name evidence="5" type="primary">CU07_1</name>
    <name evidence="5" type="ORF">FJT64_012147</name>
</gene>
<dbReference type="GO" id="GO:0005615">
    <property type="term" value="C:extracellular space"/>
    <property type="evidence" value="ECO:0007669"/>
    <property type="project" value="TreeGrafter"/>
</dbReference>
<dbReference type="InterPro" id="IPR000618">
    <property type="entry name" value="Insect_cuticle"/>
</dbReference>
<dbReference type="InterPro" id="IPR051217">
    <property type="entry name" value="Insect_Cuticle_Struc_Prot"/>
</dbReference>
<evidence type="ECO:0000313" key="5">
    <source>
        <dbReference type="EMBL" id="KAF0289645.1"/>
    </source>
</evidence>
<protein>
    <submittedName>
        <fullName evidence="5">Cuticle protein 7</fullName>
    </submittedName>
</protein>
<keyword evidence="1 2" id="KW-0193">Cuticle</keyword>
<dbReference type="EMBL" id="VIIS01002017">
    <property type="protein sequence ID" value="KAF0289645.1"/>
    <property type="molecule type" value="Genomic_DNA"/>
</dbReference>
<dbReference type="GO" id="GO:0031012">
    <property type="term" value="C:extracellular matrix"/>
    <property type="evidence" value="ECO:0007669"/>
    <property type="project" value="TreeGrafter"/>
</dbReference>
<dbReference type="GO" id="GO:0042302">
    <property type="term" value="F:structural constituent of cuticle"/>
    <property type="evidence" value="ECO:0007669"/>
    <property type="project" value="UniProtKB-UniRule"/>
</dbReference>
<proteinExistence type="predicted"/>
<comment type="caution">
    <text evidence="5">The sequence shown here is derived from an EMBL/GenBank/DDBJ whole genome shotgun (WGS) entry which is preliminary data.</text>
</comment>
<organism evidence="5 6">
    <name type="scientific">Amphibalanus amphitrite</name>
    <name type="common">Striped barnacle</name>
    <name type="synonym">Balanus amphitrite</name>
    <dbReference type="NCBI Taxonomy" id="1232801"/>
    <lineage>
        <taxon>Eukaryota</taxon>
        <taxon>Metazoa</taxon>
        <taxon>Ecdysozoa</taxon>
        <taxon>Arthropoda</taxon>
        <taxon>Crustacea</taxon>
        <taxon>Multicrustacea</taxon>
        <taxon>Cirripedia</taxon>
        <taxon>Thoracica</taxon>
        <taxon>Thoracicalcarea</taxon>
        <taxon>Balanomorpha</taxon>
        <taxon>Balanoidea</taxon>
        <taxon>Balanidae</taxon>
        <taxon>Amphibalaninae</taxon>
        <taxon>Amphibalanus</taxon>
    </lineage>
</organism>
<dbReference type="PROSITE" id="PS51155">
    <property type="entry name" value="CHIT_BIND_RR_2"/>
    <property type="match status" value="1"/>
</dbReference>
<feature type="region of interest" description="Disordered" evidence="3">
    <location>
        <begin position="21"/>
        <end position="42"/>
    </location>
</feature>
<evidence type="ECO:0000256" key="1">
    <source>
        <dbReference type="ARBA" id="ARBA00022460"/>
    </source>
</evidence>
<keyword evidence="4" id="KW-0732">Signal</keyword>
<keyword evidence="6" id="KW-1185">Reference proteome</keyword>
<evidence type="ECO:0000256" key="2">
    <source>
        <dbReference type="PROSITE-ProRule" id="PRU00497"/>
    </source>
</evidence>
<dbReference type="Pfam" id="PF00379">
    <property type="entry name" value="Chitin_bind_4"/>
    <property type="match status" value="1"/>
</dbReference>
<evidence type="ECO:0000256" key="3">
    <source>
        <dbReference type="SAM" id="MobiDB-lite"/>
    </source>
</evidence>